<keyword evidence="3 5" id="KW-1133">Transmembrane helix</keyword>
<dbReference type="OrthoDB" id="9151794at2"/>
<proteinExistence type="predicted"/>
<evidence type="ECO:0000259" key="6">
    <source>
        <dbReference type="Pfam" id="PF07219"/>
    </source>
</evidence>
<gene>
    <name evidence="7" type="ORF">E8K88_02870</name>
</gene>
<dbReference type="EMBL" id="SSWX01000003">
    <property type="protein sequence ID" value="THJ35554.1"/>
    <property type="molecule type" value="Genomic_DNA"/>
</dbReference>
<sequence length="167" mass="19231">MRSALWILILFAAAVAAALFLNSNRATITLFWQPYRMDMSLNLFLLLLVTAFAACALVIYALTSVWRMPTEAKIWREYRHDVAAHQSLVRTVEALSQGDWQEAEEEALRLQQLSQTALSQEHHPAHAHTAKETQEHQRLLALSYWLEKESRRAKRESRLDIDSESLS</sequence>
<keyword evidence="4 5" id="KW-0472">Membrane</keyword>
<dbReference type="AlphaFoldDB" id="A0A4S5BRY1"/>
<dbReference type="GO" id="GO:0016020">
    <property type="term" value="C:membrane"/>
    <property type="evidence" value="ECO:0007669"/>
    <property type="project" value="UniProtKB-SubCell"/>
</dbReference>
<keyword evidence="8" id="KW-1185">Reference proteome</keyword>
<evidence type="ECO:0000313" key="8">
    <source>
        <dbReference type="Proteomes" id="UP000306236"/>
    </source>
</evidence>
<evidence type="ECO:0000256" key="5">
    <source>
        <dbReference type="SAM" id="Phobius"/>
    </source>
</evidence>
<dbReference type="Proteomes" id="UP000306236">
    <property type="component" value="Unassembled WGS sequence"/>
</dbReference>
<protein>
    <submittedName>
        <fullName evidence="7">Heme biosynthesis protein HemY</fullName>
    </submittedName>
</protein>
<dbReference type="Pfam" id="PF07219">
    <property type="entry name" value="HemY_N"/>
    <property type="match status" value="1"/>
</dbReference>
<name>A0A4S5BRY1_9BURK</name>
<organism evidence="7 8">
    <name type="scientific">Lampropedia aestuarii</name>
    <dbReference type="NCBI Taxonomy" id="2562762"/>
    <lineage>
        <taxon>Bacteria</taxon>
        <taxon>Pseudomonadati</taxon>
        <taxon>Pseudomonadota</taxon>
        <taxon>Betaproteobacteria</taxon>
        <taxon>Burkholderiales</taxon>
        <taxon>Comamonadaceae</taxon>
        <taxon>Lampropedia</taxon>
    </lineage>
</organism>
<evidence type="ECO:0000313" key="7">
    <source>
        <dbReference type="EMBL" id="THJ35554.1"/>
    </source>
</evidence>
<dbReference type="InterPro" id="IPR010817">
    <property type="entry name" value="HemY_N"/>
</dbReference>
<evidence type="ECO:0000256" key="2">
    <source>
        <dbReference type="ARBA" id="ARBA00022692"/>
    </source>
</evidence>
<comment type="caution">
    <text evidence="7">The sequence shown here is derived from an EMBL/GenBank/DDBJ whole genome shotgun (WGS) entry which is preliminary data.</text>
</comment>
<comment type="subcellular location">
    <subcellularLocation>
        <location evidence="1">Membrane</location>
    </subcellularLocation>
</comment>
<feature type="domain" description="HemY N-terminal" evidence="6">
    <location>
        <begin position="28"/>
        <end position="130"/>
    </location>
</feature>
<reference evidence="7 8" key="1">
    <citation type="submission" date="2019-04" db="EMBL/GenBank/DDBJ databases">
        <title>Lampropedia sp YIM MLB12 draf genome.</title>
        <authorList>
            <person name="Wang Y.-X."/>
        </authorList>
    </citation>
    <scope>NUCLEOTIDE SEQUENCE [LARGE SCALE GENOMIC DNA]</scope>
    <source>
        <strain evidence="7 8">YIM MLB12</strain>
    </source>
</reference>
<feature type="transmembrane region" description="Helical" evidence="5">
    <location>
        <begin position="41"/>
        <end position="66"/>
    </location>
</feature>
<evidence type="ECO:0000256" key="4">
    <source>
        <dbReference type="ARBA" id="ARBA00023136"/>
    </source>
</evidence>
<evidence type="ECO:0000256" key="1">
    <source>
        <dbReference type="ARBA" id="ARBA00004370"/>
    </source>
</evidence>
<accession>A0A4S5BRY1</accession>
<dbReference type="RefSeq" id="WP_136405153.1">
    <property type="nucleotide sequence ID" value="NZ_SSWX01000003.1"/>
</dbReference>
<keyword evidence="2 5" id="KW-0812">Transmembrane</keyword>
<evidence type="ECO:0000256" key="3">
    <source>
        <dbReference type="ARBA" id="ARBA00022989"/>
    </source>
</evidence>